<comment type="function">
    <text evidence="9">E3 ubiquitin-protein ligase which is a component of the N-end rule pathway. Does not bind to proteins bearing specific N-terminal residues that are destabilizing according to the N-end rule, leading to their ubiquitination and subsequent degradation. May play a role in Shh signaling by mediating the ubiquitination of Kif7. May be important for MYH9 function in certain tissues, possibly by regulating the ubiquitination of MYH9 and consequently affecting its interaction with MYO7A.</text>
</comment>
<evidence type="ECO:0000256" key="3">
    <source>
        <dbReference type="ARBA" id="ARBA00022679"/>
    </source>
</evidence>
<reference evidence="15" key="1">
    <citation type="submission" date="2019-03" db="EMBL/GenBank/DDBJ databases">
        <authorList>
            <person name="Warren W.C."/>
            <person name="Johnson G.S."/>
        </authorList>
    </citation>
    <scope>NUCLEOTIDE SEQUENCE [LARGE SCALE GENOMIC DNA]</scope>
    <source>
        <strain evidence="15">Basenji</strain>
    </source>
</reference>
<dbReference type="SMART" id="SM00396">
    <property type="entry name" value="ZnF_UBR1"/>
    <property type="match status" value="1"/>
</dbReference>
<evidence type="ECO:0000256" key="7">
    <source>
        <dbReference type="ARBA" id="ARBA00022833"/>
    </source>
</evidence>
<comment type="subunit">
    <text evidence="10">Interacts with UBE2A and UBE2B.</text>
</comment>
<evidence type="ECO:0000256" key="12">
    <source>
        <dbReference type="RuleBase" id="RU366018"/>
    </source>
</evidence>
<keyword evidence="7 12" id="KW-0862">Zinc</keyword>
<keyword evidence="3 12" id="KW-0808">Transferase</keyword>
<sequence length="1738" mass="195042">MAAAAAAAAVGGPQPPQAELPAPGPGLDKAATAAHLKAALSRPDNRAGAEELQALLERVLSAERPLAAAADGEEAAAAGGGGGAGAAEEEALEWCKCLLAGGGGYDEFCAAVRAYDPAALCGLVWTANFVAYRCRTCGISPCMSLCAECFHQGDHTGHDFNMFRSQAGGACDCGDSNVMRESGFCKRHQIKSSSNIPCVPKDLLMMSEFVLPRFIFCLIQYLREGYNEPAADVPSEKDLNKVLQLLEPQISFLEDLTKMGGAMRSVLTQVLTNQQNYKDLTSGLGENACAKKSHEKYLIALKSSGLTYPEDKLVYGIQEPSAGTSTLAVQGFAGATGTLGQLDSSDEEDQDGSQGLGKRKRVKLSSSTKDEENSLHVVVNCGEALLKNNTYWPLVSDFINILSHQSVAKRFLEDHGLLVTWMNFVSFFQGMNLNKRELNEHVEFESQTYYAAFAAELEACAQPMWGLLSHCKVRETQEYTRNVVRYCLEALQDWFDAINFVDEPAPNQVTFHLPLHRYYAMFLSKAVKCQELDLDSVLPDQEMLMKLMIHPLQIQVCASRLDPDYFISSVFERFKVVDLLTMASQHQNTVLDAEHERSMLEGALTFLVILLSLRLHLGMSDDEILRAEMVAQLCMNDRTHSSLLDLIPENPNPKSGIIPGSYSFESVLSAVADFKAPVFEPGGSMQQGMYTPKAEVWDQEFDPVMVILRTVYRRDVQSAMDRYTAFLKQSGKFPGNPWPPYKKRTPLHPSYKGLMRLLHCKTLHIVLFTLLYKILMDHQNLSEHVLCMVLYLIELGLENSTEEDSDEEVSVCGPERCHDSWFPGSNLVSNMRHFINYVRVRVPETAPEVKRDSPASTSSDSLSSLQNSRRPKVLQRENSGTAQVFSLVAERRKKFQEIINRSSSEANQVVRPKTSSKWSAPGSAPQLTTAILEIKESILSLLIKLHHKLSGKQNSYYPPWLDDIEILIQPEIPKYNHGDGITAVERILLKAALQSRMNKRIIEEICRKVTPPVPPKKITAAEKKTLDKEERRQKARERQQKLLAEFASRQKSFMETAMDVDSPENDIPMEITTAEPQVSEAVYDCVICGQSGPSSEDRPTGLVVLLQASSVLGQCRDNIEPKKLPITEEEQIYPWDTCAAVHDVRLSLLQRYFKDSSCLLAVSIGWEGGVYVQTCGHTLHIDCHKSYMESLRNDQVLQGFSVDKGEFTCPLCRQFANSVLPCYPGSNVESNLWQRPSNKSIQDLIKEVEELQGRPGAFPSETNLSKEMESVMKDIKNTTQKKYRDYSKTPGSPDNDFLFMYSVARTNLELELIHRGGNLCSGGASTAGKRSCLNQLFHVLALHMRLYSIDSEYNPWRKLTQLVEEVNSQQGNEEQQPEVPILYHDVTSLLLIQILMMPQPLRKDHFTCIVKVLFTLLYTQALVALSVKCNEEDRSAWKHTGALKKNTCDTEKSYEVLLSFVISELSKGKLYHEEGTQESAMVSPISWSPESMEKYLQDFCLPFLRITSLLQHHLFGEDLPSCQEEEEFSVLSSCLGLLPTFYQTEHPFISASCLDWPVPAFDIISQWCFEINSFTERHAEQGKALLIQEARWKLPHLLQLPENYNTIFQYYHRKTCSVCTKVPKDPAVCLVCGTFVCLKGLCCKQQSYCECVLHSQNCGAGTGIFLLINASVIIIIRGHRFCLWGSVYLDAHGEEDRDLRRGKPLYICKERYKVLEQQWISHTFDHINKRWGPHYNGL</sequence>
<feature type="domain" description="UBR-type" evidence="14">
    <location>
        <begin position="119"/>
        <end position="190"/>
    </location>
</feature>
<feature type="zinc finger region" description="UBR-type" evidence="11">
    <location>
        <begin position="119"/>
        <end position="190"/>
    </location>
</feature>
<dbReference type="Pfam" id="PF18995">
    <property type="entry name" value="PRT6_C"/>
    <property type="match status" value="1"/>
</dbReference>
<dbReference type="CDD" id="cd19673">
    <property type="entry name" value="UBR-box_UBR3"/>
    <property type="match status" value="1"/>
</dbReference>
<evidence type="ECO:0000256" key="10">
    <source>
        <dbReference type="ARBA" id="ARBA00062090"/>
    </source>
</evidence>
<feature type="region of interest" description="Disordered" evidence="13">
    <location>
        <begin position="339"/>
        <end position="367"/>
    </location>
</feature>
<evidence type="ECO:0000256" key="13">
    <source>
        <dbReference type="SAM" id="MobiDB-lite"/>
    </source>
</evidence>
<feature type="region of interest" description="Disordered" evidence="13">
    <location>
        <begin position="846"/>
        <end position="878"/>
    </location>
</feature>
<dbReference type="EC" id="2.3.2.27" evidence="12"/>
<evidence type="ECO:0000256" key="11">
    <source>
        <dbReference type="PROSITE-ProRule" id="PRU00508"/>
    </source>
</evidence>
<dbReference type="GO" id="GO:0061630">
    <property type="term" value="F:ubiquitin protein ligase activity"/>
    <property type="evidence" value="ECO:0007669"/>
    <property type="project" value="UniProtKB-UniRule"/>
</dbReference>
<dbReference type="GO" id="GO:0071596">
    <property type="term" value="P:ubiquitin-dependent protein catabolic process via the N-end rule pathway"/>
    <property type="evidence" value="ECO:0007669"/>
    <property type="project" value="UniProtKB-UniRule"/>
</dbReference>
<comment type="pathway">
    <text evidence="2 12">Protein modification; protein ubiquitination.</text>
</comment>
<dbReference type="InterPro" id="IPR003126">
    <property type="entry name" value="Znf_UBR"/>
</dbReference>
<evidence type="ECO:0000256" key="1">
    <source>
        <dbReference type="ARBA" id="ARBA00000900"/>
    </source>
</evidence>
<accession>A0A8C0MX82</accession>
<evidence type="ECO:0000313" key="16">
    <source>
        <dbReference type="Proteomes" id="UP000694429"/>
    </source>
</evidence>
<dbReference type="GO" id="GO:0016567">
    <property type="term" value="P:protein ubiquitination"/>
    <property type="evidence" value="ECO:0007669"/>
    <property type="project" value="UniProtKB-UniRule"/>
</dbReference>
<organism evidence="15 16">
    <name type="scientific">Canis lupus familiaris</name>
    <name type="common">Dog</name>
    <name type="synonym">Canis familiaris</name>
    <dbReference type="NCBI Taxonomy" id="9615"/>
    <lineage>
        <taxon>Eukaryota</taxon>
        <taxon>Metazoa</taxon>
        <taxon>Chordata</taxon>
        <taxon>Craniata</taxon>
        <taxon>Vertebrata</taxon>
        <taxon>Euteleostomi</taxon>
        <taxon>Mammalia</taxon>
        <taxon>Eutheria</taxon>
        <taxon>Laurasiatheria</taxon>
        <taxon>Carnivora</taxon>
        <taxon>Caniformia</taxon>
        <taxon>Canidae</taxon>
        <taxon>Canis</taxon>
    </lineage>
</organism>
<dbReference type="FunFam" id="2.10.110.30:FF:000002">
    <property type="entry name" value="Putative e3 ubiquitin-protein ligase ubr3"/>
    <property type="match status" value="1"/>
</dbReference>
<feature type="region of interest" description="Disordered" evidence="13">
    <location>
        <begin position="1"/>
        <end position="28"/>
    </location>
</feature>
<dbReference type="Ensembl" id="ENSCAFT00030018636.1">
    <property type="protein sequence ID" value="ENSCAFP00030016262.1"/>
    <property type="gene ID" value="ENSCAFG00030008215.1"/>
</dbReference>
<dbReference type="Pfam" id="PF22960">
    <property type="entry name" value="WHD_UBR1"/>
    <property type="match status" value="1"/>
</dbReference>
<dbReference type="UniPathway" id="UPA00143"/>
<feature type="compositionally biased region" description="Pro residues" evidence="13">
    <location>
        <begin position="13"/>
        <end position="24"/>
    </location>
</feature>
<dbReference type="PROSITE" id="PS51157">
    <property type="entry name" value="ZF_UBR"/>
    <property type="match status" value="1"/>
</dbReference>
<comment type="catalytic activity">
    <reaction evidence="1 12">
        <text>S-ubiquitinyl-[E2 ubiquitin-conjugating enzyme]-L-cysteine + [acceptor protein]-L-lysine = [E2 ubiquitin-conjugating enzyme]-L-cysteine + N(6)-ubiquitinyl-[acceptor protein]-L-lysine.</text>
        <dbReference type="EC" id="2.3.2.27"/>
    </reaction>
</comment>
<dbReference type="Gene3D" id="2.10.110.30">
    <property type="match status" value="1"/>
</dbReference>
<dbReference type="InterPro" id="IPR055194">
    <property type="entry name" value="UBR1-like_WH"/>
</dbReference>
<evidence type="ECO:0000256" key="9">
    <source>
        <dbReference type="ARBA" id="ARBA00057872"/>
    </source>
</evidence>
<dbReference type="InterPro" id="IPR044046">
    <property type="entry name" value="E3_ligase_UBR-like_C"/>
</dbReference>
<evidence type="ECO:0000256" key="5">
    <source>
        <dbReference type="ARBA" id="ARBA00022771"/>
    </source>
</evidence>
<proteinExistence type="inferred from homology"/>
<evidence type="ECO:0000259" key="14">
    <source>
        <dbReference type="PROSITE" id="PS51157"/>
    </source>
</evidence>
<dbReference type="Pfam" id="PF02207">
    <property type="entry name" value="zf-UBR"/>
    <property type="match status" value="1"/>
</dbReference>
<dbReference type="GO" id="GO:0008270">
    <property type="term" value="F:zinc ion binding"/>
    <property type="evidence" value="ECO:0007669"/>
    <property type="project" value="UniProtKB-UniRule"/>
</dbReference>
<evidence type="ECO:0000256" key="6">
    <source>
        <dbReference type="ARBA" id="ARBA00022786"/>
    </source>
</evidence>
<protein>
    <recommendedName>
        <fullName evidence="12">E3 ubiquitin-protein ligase</fullName>
        <ecNumber evidence="12">2.3.2.27</ecNumber>
    </recommendedName>
</protein>
<comment type="similarity">
    <text evidence="8 12">Belongs to the E3 ubiquitin-protein ligase UBR1-like family.</text>
</comment>
<evidence type="ECO:0000256" key="2">
    <source>
        <dbReference type="ARBA" id="ARBA00004906"/>
    </source>
</evidence>
<dbReference type="Proteomes" id="UP000694429">
    <property type="component" value="Chromosome 36"/>
</dbReference>
<keyword evidence="4 12" id="KW-0479">Metal-binding</keyword>
<reference evidence="15" key="2">
    <citation type="submission" date="2025-08" db="UniProtKB">
        <authorList>
            <consortium name="Ensembl"/>
        </authorList>
    </citation>
    <scope>IDENTIFICATION</scope>
</reference>
<dbReference type="PANTHER" id="PTHR21497">
    <property type="entry name" value="UBIQUITIN LIGASE E3 ALPHA-RELATED"/>
    <property type="match status" value="1"/>
</dbReference>
<dbReference type="CDD" id="cd16483">
    <property type="entry name" value="RING-H2_UBR3"/>
    <property type="match status" value="1"/>
</dbReference>
<keyword evidence="6 12" id="KW-0833">Ubl conjugation pathway</keyword>
<evidence type="ECO:0000256" key="8">
    <source>
        <dbReference type="ARBA" id="ARBA00046341"/>
    </source>
</evidence>
<evidence type="ECO:0000256" key="4">
    <source>
        <dbReference type="ARBA" id="ARBA00022723"/>
    </source>
</evidence>
<dbReference type="PANTHER" id="PTHR21497:SF39">
    <property type="entry name" value="E3 UBIQUITIN-PROTEIN LIGASE UBR3"/>
    <property type="match status" value="1"/>
</dbReference>
<keyword evidence="5 12" id="KW-0863">Zinc-finger</keyword>
<feature type="compositionally biased region" description="Low complexity" evidence="13">
    <location>
        <begin position="854"/>
        <end position="868"/>
    </location>
</feature>
<evidence type="ECO:0000313" key="15">
    <source>
        <dbReference type="Ensembl" id="ENSCAFP00030016262.1"/>
    </source>
</evidence>
<dbReference type="InterPro" id="IPR039164">
    <property type="entry name" value="UBR1-like"/>
</dbReference>
<dbReference type="SUPFAM" id="SSF57850">
    <property type="entry name" value="RING/U-box"/>
    <property type="match status" value="1"/>
</dbReference>
<comment type="function">
    <text evidence="12">Ubiquitin ligase protein which is a component of the N-end rule pathway. Recognizes and binds to proteins bearing specific N-terminal residues that are destabilizing according to the N-end rule, leading to their ubiquitination and subsequent degradation.</text>
</comment>
<name>A0A8C0MX82_CANLF</name>